<dbReference type="Pfam" id="PF01180">
    <property type="entry name" value="DHO_dh"/>
    <property type="match status" value="1"/>
</dbReference>
<feature type="domain" description="Dihydroorotate dehydrogenase catalytic" evidence="2">
    <location>
        <begin position="21"/>
        <end position="240"/>
    </location>
</feature>
<proteinExistence type="predicted"/>
<protein>
    <recommendedName>
        <fullName evidence="2">Dihydroorotate dehydrogenase catalytic domain-containing protein</fullName>
    </recommendedName>
</protein>
<evidence type="ECO:0000256" key="1">
    <source>
        <dbReference type="ARBA" id="ARBA00023002"/>
    </source>
</evidence>
<dbReference type="Proteomes" id="UP000229976">
    <property type="component" value="Unassembled WGS sequence"/>
</dbReference>
<evidence type="ECO:0000313" key="3">
    <source>
        <dbReference type="EMBL" id="PIP23107.1"/>
    </source>
</evidence>
<evidence type="ECO:0000259" key="2">
    <source>
        <dbReference type="Pfam" id="PF01180"/>
    </source>
</evidence>
<dbReference type="SUPFAM" id="SSF51395">
    <property type="entry name" value="FMN-linked oxidoreductases"/>
    <property type="match status" value="1"/>
</dbReference>
<dbReference type="GO" id="GO:0016627">
    <property type="term" value="F:oxidoreductase activity, acting on the CH-CH group of donors"/>
    <property type="evidence" value="ECO:0007669"/>
    <property type="project" value="InterPro"/>
</dbReference>
<dbReference type="AlphaFoldDB" id="A0A2G9YV72"/>
<reference evidence="3 4" key="1">
    <citation type="submission" date="2017-09" db="EMBL/GenBank/DDBJ databases">
        <title>Depth-based differentiation of microbial function through sediment-hosted aquifers and enrichment of novel symbionts in the deep terrestrial subsurface.</title>
        <authorList>
            <person name="Probst A.J."/>
            <person name="Ladd B."/>
            <person name="Jarett J.K."/>
            <person name="Geller-Mcgrath D.E."/>
            <person name="Sieber C.M."/>
            <person name="Emerson J.B."/>
            <person name="Anantharaman K."/>
            <person name="Thomas B.C."/>
            <person name="Malmstrom R."/>
            <person name="Stieglmeier M."/>
            <person name="Klingl A."/>
            <person name="Woyke T."/>
            <person name="Ryan C.M."/>
            <person name="Banfield J.F."/>
        </authorList>
    </citation>
    <scope>NUCLEOTIDE SEQUENCE [LARGE SCALE GENOMIC DNA]</scope>
    <source>
        <strain evidence="3">CG23_combo_of_CG06-09_8_20_14_all_39_17</strain>
    </source>
</reference>
<organism evidence="3 4">
    <name type="scientific">Candidatus Nealsonbacteria bacterium CG23_combo_of_CG06-09_8_20_14_all_39_17</name>
    <dbReference type="NCBI Taxonomy" id="1974722"/>
    <lineage>
        <taxon>Bacteria</taxon>
        <taxon>Candidatus Nealsoniibacteriota</taxon>
    </lineage>
</organism>
<dbReference type="InterPro" id="IPR005720">
    <property type="entry name" value="Dihydroorotate_DH_cat"/>
</dbReference>
<sequence length="297" mass="34221">MTIRLSNGYPLDNVVANGALGFDGKGYPWENILEWLRLIEIDRRLLAITIRTLTMEKRQGNLRWYNPLVVIPLPGGVINSVGLRNPGLKGWWKEYAPNIDWENLNLINSIYSDNTDELVEMIKIMDKLPFKAHEINFSCPNVKMTNPENTHFVIESCRRLKEVSSLPIIAKLSVKHDYLRIVEKIKDYVEAISINSVPEDMFKNSFIIRHFKRLGKGNGGVSGEPAQRFTWEMAQKISDQGLVPVIWPSAWTYDDYSYLKDKVRADAISVGGRYLLNPGAQTRWIKKWEKENNSKNR</sequence>
<evidence type="ECO:0000313" key="4">
    <source>
        <dbReference type="Proteomes" id="UP000229976"/>
    </source>
</evidence>
<name>A0A2G9YV72_9BACT</name>
<comment type="caution">
    <text evidence="3">The sequence shown here is derived from an EMBL/GenBank/DDBJ whole genome shotgun (WGS) entry which is preliminary data.</text>
</comment>
<keyword evidence="1" id="KW-0560">Oxidoreductase</keyword>
<dbReference type="Gene3D" id="3.20.20.70">
    <property type="entry name" value="Aldolase class I"/>
    <property type="match status" value="1"/>
</dbReference>
<gene>
    <name evidence="3" type="ORF">COX37_00295</name>
</gene>
<dbReference type="InterPro" id="IPR013785">
    <property type="entry name" value="Aldolase_TIM"/>
</dbReference>
<accession>A0A2G9YV72</accession>
<dbReference type="GO" id="GO:0005737">
    <property type="term" value="C:cytoplasm"/>
    <property type="evidence" value="ECO:0007669"/>
    <property type="project" value="InterPro"/>
</dbReference>
<dbReference type="EMBL" id="PCRO01000006">
    <property type="protein sequence ID" value="PIP23107.1"/>
    <property type="molecule type" value="Genomic_DNA"/>
</dbReference>